<protein>
    <submittedName>
        <fullName evidence="2">E3 ubiquitin-protein ligase RHA1B</fullName>
    </submittedName>
</protein>
<feature type="transmembrane region" description="Helical" evidence="1">
    <location>
        <begin position="15"/>
        <end position="34"/>
    </location>
</feature>
<name>A0AAD8MLV7_9APIA</name>
<proteinExistence type="predicted"/>
<organism evidence="2 3">
    <name type="scientific">Heracleum sosnowskyi</name>
    <dbReference type="NCBI Taxonomy" id="360622"/>
    <lineage>
        <taxon>Eukaryota</taxon>
        <taxon>Viridiplantae</taxon>
        <taxon>Streptophyta</taxon>
        <taxon>Embryophyta</taxon>
        <taxon>Tracheophyta</taxon>
        <taxon>Spermatophyta</taxon>
        <taxon>Magnoliopsida</taxon>
        <taxon>eudicotyledons</taxon>
        <taxon>Gunneridae</taxon>
        <taxon>Pentapetalae</taxon>
        <taxon>asterids</taxon>
        <taxon>campanulids</taxon>
        <taxon>Apiales</taxon>
        <taxon>Apiaceae</taxon>
        <taxon>Apioideae</taxon>
        <taxon>apioid superclade</taxon>
        <taxon>Tordylieae</taxon>
        <taxon>Tordyliinae</taxon>
        <taxon>Heracleum</taxon>
    </lineage>
</organism>
<reference evidence="2" key="2">
    <citation type="submission" date="2023-05" db="EMBL/GenBank/DDBJ databases">
        <authorList>
            <person name="Schelkunov M.I."/>
        </authorList>
    </citation>
    <scope>NUCLEOTIDE SEQUENCE</scope>
    <source>
        <strain evidence="2">Hsosn_3</strain>
        <tissue evidence="2">Leaf</tissue>
    </source>
</reference>
<sequence>MGFPAGYTEVFFPKLFIHTLSFLGLIKTFISSLLPHLGLQHYLQPDFSSYTDTPYRPEYPPLSAVLLREFLPVVKFEQLPGDSPQSCAVCLYELEHEEEIRTQFVPRGLQDEFDQRLWAASGISSDDYYYSEYNSVSGF</sequence>
<comment type="caution">
    <text evidence="2">The sequence shown here is derived from an EMBL/GenBank/DDBJ whole genome shotgun (WGS) entry which is preliminary data.</text>
</comment>
<gene>
    <name evidence="2" type="ORF">POM88_033402</name>
</gene>
<evidence type="ECO:0000313" key="2">
    <source>
        <dbReference type="EMBL" id="KAK1377209.1"/>
    </source>
</evidence>
<evidence type="ECO:0000313" key="3">
    <source>
        <dbReference type="Proteomes" id="UP001237642"/>
    </source>
</evidence>
<keyword evidence="3" id="KW-1185">Reference proteome</keyword>
<accession>A0AAD8MLV7</accession>
<dbReference type="EMBL" id="JAUIZM010000007">
    <property type="protein sequence ID" value="KAK1377209.1"/>
    <property type="molecule type" value="Genomic_DNA"/>
</dbReference>
<dbReference type="AlphaFoldDB" id="A0AAD8MLV7"/>
<dbReference type="Proteomes" id="UP001237642">
    <property type="component" value="Unassembled WGS sequence"/>
</dbReference>
<keyword evidence="1" id="KW-0472">Membrane</keyword>
<keyword evidence="1" id="KW-0812">Transmembrane</keyword>
<reference evidence="2" key="1">
    <citation type="submission" date="2023-02" db="EMBL/GenBank/DDBJ databases">
        <title>Genome of toxic invasive species Heracleum sosnowskyi carries increased number of genes despite the absence of recent whole-genome duplications.</title>
        <authorList>
            <person name="Schelkunov M."/>
            <person name="Shtratnikova V."/>
            <person name="Makarenko M."/>
            <person name="Klepikova A."/>
            <person name="Omelchenko D."/>
            <person name="Novikova G."/>
            <person name="Obukhova E."/>
            <person name="Bogdanov V."/>
            <person name="Penin A."/>
            <person name="Logacheva M."/>
        </authorList>
    </citation>
    <scope>NUCLEOTIDE SEQUENCE</scope>
    <source>
        <strain evidence="2">Hsosn_3</strain>
        <tissue evidence="2">Leaf</tissue>
    </source>
</reference>
<keyword evidence="1" id="KW-1133">Transmembrane helix</keyword>
<evidence type="ECO:0000256" key="1">
    <source>
        <dbReference type="SAM" id="Phobius"/>
    </source>
</evidence>